<protein>
    <submittedName>
        <fullName evidence="2">Uncharacterized protein</fullName>
    </submittedName>
</protein>
<reference evidence="2 3" key="1">
    <citation type="submission" date="2019-07" db="EMBL/GenBank/DDBJ databases">
        <title>Whole genome shotgun sequence of Methylobacterium haplocladii NBRC 107714.</title>
        <authorList>
            <person name="Hosoyama A."/>
            <person name="Uohara A."/>
            <person name="Ohji S."/>
            <person name="Ichikawa N."/>
        </authorList>
    </citation>
    <scope>NUCLEOTIDE SEQUENCE [LARGE SCALE GENOMIC DNA]</scope>
    <source>
        <strain evidence="2 3">NBRC 107714</strain>
    </source>
</reference>
<organism evidence="2 3">
    <name type="scientific">Methylobacterium haplocladii</name>
    <dbReference type="NCBI Taxonomy" id="1176176"/>
    <lineage>
        <taxon>Bacteria</taxon>
        <taxon>Pseudomonadati</taxon>
        <taxon>Pseudomonadota</taxon>
        <taxon>Alphaproteobacteria</taxon>
        <taxon>Hyphomicrobiales</taxon>
        <taxon>Methylobacteriaceae</taxon>
        <taxon>Methylobacterium</taxon>
    </lineage>
</organism>
<name>A0A512ISF1_9HYPH</name>
<comment type="caution">
    <text evidence="2">The sequence shown here is derived from an EMBL/GenBank/DDBJ whole genome shotgun (WGS) entry which is preliminary data.</text>
</comment>
<keyword evidence="1" id="KW-0472">Membrane</keyword>
<evidence type="ECO:0000313" key="3">
    <source>
        <dbReference type="Proteomes" id="UP000321258"/>
    </source>
</evidence>
<dbReference type="RefSeq" id="WP_170249265.1">
    <property type="nucleotide sequence ID" value="NZ_BJZT01000032.1"/>
</dbReference>
<dbReference type="Proteomes" id="UP000321258">
    <property type="component" value="Unassembled WGS sequence"/>
</dbReference>
<accession>A0A512ISF1</accession>
<keyword evidence="3" id="KW-1185">Reference proteome</keyword>
<dbReference type="AlphaFoldDB" id="A0A512ISF1"/>
<evidence type="ECO:0000313" key="2">
    <source>
        <dbReference type="EMBL" id="GEP00569.1"/>
    </source>
</evidence>
<proteinExistence type="predicted"/>
<keyword evidence="1" id="KW-1133">Transmembrane helix</keyword>
<evidence type="ECO:0000256" key="1">
    <source>
        <dbReference type="SAM" id="Phobius"/>
    </source>
</evidence>
<gene>
    <name evidence="2" type="ORF">MHA02_29560</name>
</gene>
<sequence>MNPLAAVSLFLVGTIAVGMILIPILDDQYRRAVDAWASARVRAANPVTVESEADRG</sequence>
<feature type="transmembrane region" description="Helical" evidence="1">
    <location>
        <begin position="6"/>
        <end position="25"/>
    </location>
</feature>
<dbReference type="EMBL" id="BJZT01000032">
    <property type="protein sequence ID" value="GEP00569.1"/>
    <property type="molecule type" value="Genomic_DNA"/>
</dbReference>
<keyword evidence="1" id="KW-0812">Transmembrane</keyword>